<organism evidence="4 5">
    <name type="scientific">Robiginitalea biformata (strain ATCC BAA-864 / DSM 15991 / KCTC 12146 / HTCC2501)</name>
    <dbReference type="NCBI Taxonomy" id="313596"/>
    <lineage>
        <taxon>Bacteria</taxon>
        <taxon>Pseudomonadati</taxon>
        <taxon>Bacteroidota</taxon>
        <taxon>Flavobacteriia</taxon>
        <taxon>Flavobacteriales</taxon>
        <taxon>Flavobacteriaceae</taxon>
        <taxon>Robiginitalea</taxon>
    </lineage>
</organism>
<dbReference type="PANTHER" id="PTHR13774">
    <property type="entry name" value="PHENAZINE BIOSYNTHESIS PROTEIN"/>
    <property type="match status" value="1"/>
</dbReference>
<dbReference type="OrthoDB" id="9788221at2"/>
<dbReference type="GO" id="GO:0016853">
    <property type="term" value="F:isomerase activity"/>
    <property type="evidence" value="ECO:0007669"/>
    <property type="project" value="UniProtKB-KW"/>
</dbReference>
<sequence>MKQQIFQVDAFAGELFRGNPAAVCILEEWLPDNLMQAIAAENNLSETAFAVPEGKGYEIRWFTPVTEVALCGHATLATAHVLFHEQPGEKHPLPTDADRLEFYSRERGTLTVTRRGDWLELDFPADPPAEAKLPVGMVEAMGAEPRECLRGTTDYLLVYEDQAAIEALNPDFGLLKQIKARGVIVTAPGDAVDFVSRFFAPQSGVDEDPVTGSAHTMLVPYWSGRLKKQHLEALQLSARGGQLRCESRGDRVGIAGRAVTYLAGRIRLPNLKNS</sequence>
<dbReference type="HOGENOM" id="CLU_048756_2_2_10"/>
<reference evidence="4 5" key="1">
    <citation type="journal article" date="2009" name="J. Bacteriol.">
        <title>Complete genome sequence of Robiginitalea biformata HTCC2501.</title>
        <authorList>
            <person name="Oh H.M."/>
            <person name="Giovannoni S.J."/>
            <person name="Lee K."/>
            <person name="Ferriera S."/>
            <person name="Johnson J."/>
            <person name="Cho J.C."/>
        </authorList>
    </citation>
    <scope>NUCLEOTIDE SEQUENCE [LARGE SCALE GENOMIC DNA]</scope>
    <source>
        <strain evidence="5">ATCC BAA-864 / HTCC2501 / KCTC 12146</strain>
    </source>
</reference>
<dbReference type="Pfam" id="PF02567">
    <property type="entry name" value="PhzC-PhzF"/>
    <property type="match status" value="1"/>
</dbReference>
<dbReference type="PIRSF" id="PIRSF016184">
    <property type="entry name" value="PhzC_PhzF"/>
    <property type="match status" value="1"/>
</dbReference>
<keyword evidence="5" id="KW-1185">Reference proteome</keyword>
<dbReference type="SUPFAM" id="SSF54506">
    <property type="entry name" value="Diaminopimelate epimerase-like"/>
    <property type="match status" value="1"/>
</dbReference>
<name>A4CHL9_ROBBH</name>
<dbReference type="NCBIfam" id="TIGR00654">
    <property type="entry name" value="PhzF_family"/>
    <property type="match status" value="1"/>
</dbReference>
<accession>A4CHL9</accession>
<comment type="similarity">
    <text evidence="1">Belongs to the PhzF family.</text>
</comment>
<dbReference type="STRING" id="313596.RB2501_05995"/>
<evidence type="ECO:0000256" key="3">
    <source>
        <dbReference type="PIRSR" id="PIRSR016184-1"/>
    </source>
</evidence>
<evidence type="ECO:0008006" key="6">
    <source>
        <dbReference type="Google" id="ProtNLM"/>
    </source>
</evidence>
<dbReference type="GO" id="GO:0005737">
    <property type="term" value="C:cytoplasm"/>
    <property type="evidence" value="ECO:0007669"/>
    <property type="project" value="TreeGrafter"/>
</dbReference>
<gene>
    <name evidence="4" type="ordered locus">RB2501_05995</name>
</gene>
<proteinExistence type="inferred from homology"/>
<evidence type="ECO:0000313" key="5">
    <source>
        <dbReference type="Proteomes" id="UP000009049"/>
    </source>
</evidence>
<feature type="active site" evidence="3">
    <location>
        <position position="46"/>
    </location>
</feature>
<evidence type="ECO:0000256" key="2">
    <source>
        <dbReference type="ARBA" id="ARBA00023235"/>
    </source>
</evidence>
<dbReference type="PANTHER" id="PTHR13774:SF17">
    <property type="entry name" value="PHENAZINE BIOSYNTHESIS-LIKE DOMAIN-CONTAINING PROTEIN"/>
    <property type="match status" value="1"/>
</dbReference>
<dbReference type="Proteomes" id="UP000009049">
    <property type="component" value="Chromosome"/>
</dbReference>
<dbReference type="AlphaFoldDB" id="A4CHL9"/>
<evidence type="ECO:0000313" key="4">
    <source>
        <dbReference type="EMBL" id="EAR16427.1"/>
    </source>
</evidence>
<keyword evidence="2" id="KW-0413">Isomerase</keyword>
<dbReference type="Gene3D" id="3.10.310.10">
    <property type="entry name" value="Diaminopimelate Epimerase, Chain A, domain 1"/>
    <property type="match status" value="2"/>
</dbReference>
<dbReference type="EMBL" id="CP001712">
    <property type="protein sequence ID" value="EAR16427.1"/>
    <property type="molecule type" value="Genomic_DNA"/>
</dbReference>
<dbReference type="eggNOG" id="COG0384">
    <property type="taxonomic scope" value="Bacteria"/>
</dbReference>
<dbReference type="KEGG" id="rbi:RB2501_05995"/>
<evidence type="ECO:0000256" key="1">
    <source>
        <dbReference type="ARBA" id="ARBA00008270"/>
    </source>
</evidence>
<dbReference type="InterPro" id="IPR003719">
    <property type="entry name" value="Phenazine_PhzF-like"/>
</dbReference>
<dbReference type="RefSeq" id="WP_015753184.1">
    <property type="nucleotide sequence ID" value="NC_013222.1"/>
</dbReference>
<protein>
    <recommendedName>
        <fullName evidence="6">PhzF family phenazine biosynthesis protein</fullName>
    </recommendedName>
</protein>